<feature type="transmembrane region" description="Helical" evidence="1">
    <location>
        <begin position="116"/>
        <end position="138"/>
    </location>
</feature>
<keyword evidence="1" id="KW-1133">Transmembrane helix</keyword>
<keyword evidence="1" id="KW-0812">Transmembrane</keyword>
<reference evidence="2" key="1">
    <citation type="journal article" date="2012" name="FEMS Immunol. Med. Microbiol.">
        <title>Structural, serological, and genetic characterization of the O-antigen of Providencia alcalifaciens O40.</title>
        <authorList>
            <person name="Ovchinnikova O.G."/>
            <person name="Liu B."/>
            <person name="Guo D."/>
            <person name="Kocharova N.A."/>
            <person name="Bialczak-Kokot M."/>
            <person name="Shashkov A.S."/>
            <person name="Feng L."/>
            <person name="Rozalski A."/>
            <person name="Wang L."/>
            <person name="Knirel Y.A."/>
        </authorList>
    </citation>
    <scope>NUCLEOTIDE SEQUENCE</scope>
</reference>
<feature type="transmembrane region" description="Helical" evidence="1">
    <location>
        <begin position="158"/>
        <end position="185"/>
    </location>
</feature>
<accession>F8RC09</accession>
<feature type="transmembrane region" description="Helical" evidence="1">
    <location>
        <begin position="6"/>
        <end position="25"/>
    </location>
</feature>
<protein>
    <submittedName>
        <fullName evidence="2">Wzy</fullName>
    </submittedName>
</protein>
<keyword evidence="1" id="KW-0472">Membrane</keyword>
<name>F8RC09_9GAMM</name>
<gene>
    <name evidence="2" type="primary">wzy</name>
</gene>
<feature type="transmembrane region" description="Helical" evidence="1">
    <location>
        <begin position="58"/>
        <end position="75"/>
    </location>
</feature>
<feature type="transmembrane region" description="Helical" evidence="1">
    <location>
        <begin position="235"/>
        <end position="254"/>
    </location>
</feature>
<proteinExistence type="predicted"/>
<evidence type="ECO:0000313" key="2">
    <source>
        <dbReference type="EMBL" id="AEB61516.1"/>
    </source>
</evidence>
<feature type="transmembrane region" description="Helical" evidence="1">
    <location>
        <begin position="296"/>
        <end position="312"/>
    </location>
</feature>
<dbReference type="EMBL" id="HM583640">
    <property type="protein sequence ID" value="AEB61516.1"/>
    <property type="molecule type" value="Genomic_DNA"/>
</dbReference>
<dbReference type="AlphaFoldDB" id="F8RC09"/>
<organism evidence="2">
    <name type="scientific">Providencia alcalifaciens</name>
    <dbReference type="NCBI Taxonomy" id="126385"/>
    <lineage>
        <taxon>Bacteria</taxon>
        <taxon>Pseudomonadati</taxon>
        <taxon>Pseudomonadota</taxon>
        <taxon>Gammaproteobacteria</taxon>
        <taxon>Enterobacterales</taxon>
        <taxon>Morganellaceae</taxon>
        <taxon>Providencia</taxon>
    </lineage>
</organism>
<evidence type="ECO:0000256" key="1">
    <source>
        <dbReference type="SAM" id="Phobius"/>
    </source>
</evidence>
<feature type="transmembrane region" description="Helical" evidence="1">
    <location>
        <begin position="324"/>
        <end position="345"/>
    </location>
</feature>
<feature type="transmembrane region" description="Helical" evidence="1">
    <location>
        <begin position="197"/>
        <end position="215"/>
    </location>
</feature>
<sequence length="346" mass="40640">MKLKKIVFLIYILLFIIIYSLYVYINPGITDSRNYFYSFQSIRDNGYLKFMMDAYSSAGKLEFVFYFIYFIFSFLPILSDFFWFILANYMVLSAINVFAIYNLLKYLDCKNKIKIIYYSVSLLFLWLPSYLNMAWLWRADFSYALMLLGFTFYIEKKILFFFFYSTLSVFSHYSSLPILALIIIFYHLSKNVKTISFGIKFIILISFSIILAILYKYVKSNFTSGSGNWKSDYYLGKLIIIYLLTGLFLMSSIFHRVRKKINKKQADFICTTIFFSILTLAIAINSNGNHQDITRVMHVSVFLYCITIPILYTNSATLLSKFSLLLYSLVGCCTTIYILSNLFMLN</sequence>
<feature type="transmembrane region" description="Helical" evidence="1">
    <location>
        <begin position="266"/>
        <end position="284"/>
    </location>
</feature>